<dbReference type="OrthoDB" id="9796641at2"/>
<feature type="region of interest" description="Disordered" evidence="1">
    <location>
        <begin position="1"/>
        <end position="25"/>
    </location>
</feature>
<name>A0A1I4PQR2_9BURK</name>
<reference evidence="2 3" key="1">
    <citation type="submission" date="2016-10" db="EMBL/GenBank/DDBJ databases">
        <authorList>
            <person name="de Groot N.N."/>
        </authorList>
    </citation>
    <scope>NUCLEOTIDE SEQUENCE [LARGE SCALE GENOMIC DNA]</scope>
    <source>
        <strain evidence="2 3">ATCC 43154</strain>
    </source>
</reference>
<gene>
    <name evidence="2" type="ORF">SAMN02982985_03518</name>
</gene>
<evidence type="ECO:0000313" key="2">
    <source>
        <dbReference type="EMBL" id="SFM29735.1"/>
    </source>
</evidence>
<accession>A0A1I4PQR2</accession>
<evidence type="ECO:0000313" key="3">
    <source>
        <dbReference type="Proteomes" id="UP000199470"/>
    </source>
</evidence>
<dbReference type="EMBL" id="FOTW01000017">
    <property type="protein sequence ID" value="SFM29735.1"/>
    <property type="molecule type" value="Genomic_DNA"/>
</dbReference>
<dbReference type="Proteomes" id="UP000199470">
    <property type="component" value="Unassembled WGS sequence"/>
</dbReference>
<dbReference type="STRING" id="758825.SAMN02982985_03518"/>
<dbReference type="AlphaFoldDB" id="A0A1I4PQR2"/>
<organism evidence="2 3">
    <name type="scientific">Rugamonas rubra</name>
    <dbReference type="NCBI Taxonomy" id="758825"/>
    <lineage>
        <taxon>Bacteria</taxon>
        <taxon>Pseudomonadati</taxon>
        <taxon>Pseudomonadota</taxon>
        <taxon>Betaproteobacteria</taxon>
        <taxon>Burkholderiales</taxon>
        <taxon>Oxalobacteraceae</taxon>
        <taxon>Telluria group</taxon>
        <taxon>Rugamonas</taxon>
    </lineage>
</organism>
<sequence>MPTDEEDAAITRAALSDPDNPPLTDEQLAQLKPARRGRGRPVQEATKVPTSIRFDNLVLDSFKALGDGWQTRINDVLMEYLVETRQLHHRFHATVQATGNEQNKVGEFVVVALDSGQAKEKVKQHLRAAGRDDDARGQVLTVDIGNAAIRDLPLIQ</sequence>
<protein>
    <submittedName>
        <fullName evidence="2">Uncharacterized conserved protein, DUF4415 family</fullName>
    </submittedName>
</protein>
<dbReference type="Pfam" id="PF14384">
    <property type="entry name" value="BrnA_antitoxin"/>
    <property type="match status" value="1"/>
</dbReference>
<keyword evidence="3" id="KW-1185">Reference proteome</keyword>
<evidence type="ECO:0000256" key="1">
    <source>
        <dbReference type="SAM" id="MobiDB-lite"/>
    </source>
</evidence>
<proteinExistence type="predicted"/>
<dbReference type="InterPro" id="IPR025528">
    <property type="entry name" value="BrnA_antitoxin"/>
</dbReference>